<comment type="function">
    <text evidence="7">May be involved in the degradation of misfolded endoplasmic reticulum (ER) luminal proteins.</text>
</comment>
<accession>A0A9K3Q7S5</accession>
<reference evidence="8" key="1">
    <citation type="journal article" date="2021" name="Sci. Rep.">
        <title>Diploid genomic architecture of Nitzschia inconspicua, an elite biomass production diatom.</title>
        <authorList>
            <person name="Oliver A."/>
            <person name="Podell S."/>
            <person name="Pinowska A."/>
            <person name="Traller J.C."/>
            <person name="Smith S.R."/>
            <person name="McClure R."/>
            <person name="Beliaev A."/>
            <person name="Bohutskyi P."/>
            <person name="Hill E.A."/>
            <person name="Rabines A."/>
            <person name="Zheng H."/>
            <person name="Allen L.Z."/>
            <person name="Kuo A."/>
            <person name="Grigoriev I.V."/>
            <person name="Allen A.E."/>
            <person name="Hazlebeck D."/>
            <person name="Allen E.E."/>
        </authorList>
    </citation>
    <scope>NUCLEOTIDE SEQUENCE</scope>
    <source>
        <strain evidence="8">Hildebrandi</strain>
    </source>
</reference>
<feature type="transmembrane region" description="Helical" evidence="7">
    <location>
        <begin position="82"/>
        <end position="100"/>
    </location>
</feature>
<feature type="transmembrane region" description="Helical" evidence="7">
    <location>
        <begin position="174"/>
        <end position="199"/>
    </location>
</feature>
<dbReference type="AlphaFoldDB" id="A0A9K3Q7S5"/>
<dbReference type="FunFam" id="1.20.1540.10:FF:000016">
    <property type="entry name" value="Derlin"/>
    <property type="match status" value="1"/>
</dbReference>
<evidence type="ECO:0000256" key="6">
    <source>
        <dbReference type="ARBA" id="ARBA00023136"/>
    </source>
</evidence>
<protein>
    <recommendedName>
        <fullName evidence="7">Derlin</fullName>
    </recommendedName>
</protein>
<evidence type="ECO:0000256" key="1">
    <source>
        <dbReference type="ARBA" id="ARBA00004477"/>
    </source>
</evidence>
<evidence type="ECO:0000256" key="4">
    <source>
        <dbReference type="ARBA" id="ARBA00022824"/>
    </source>
</evidence>
<feature type="transmembrane region" description="Helical" evidence="7">
    <location>
        <begin position="121"/>
        <end position="154"/>
    </location>
</feature>
<evidence type="ECO:0000313" key="9">
    <source>
        <dbReference type="Proteomes" id="UP000693970"/>
    </source>
</evidence>
<evidence type="ECO:0000256" key="2">
    <source>
        <dbReference type="ARBA" id="ARBA00008917"/>
    </source>
</evidence>
<comment type="caution">
    <text evidence="8">The sequence shown here is derived from an EMBL/GenBank/DDBJ whole genome shotgun (WGS) entry which is preliminary data.</text>
</comment>
<evidence type="ECO:0000256" key="3">
    <source>
        <dbReference type="ARBA" id="ARBA00022692"/>
    </source>
</evidence>
<dbReference type="EMBL" id="JAGRRH010000001">
    <property type="protein sequence ID" value="KAG7373976.1"/>
    <property type="molecule type" value="Genomic_DNA"/>
</dbReference>
<proteinExistence type="inferred from homology"/>
<feature type="transmembrane region" description="Helical" evidence="7">
    <location>
        <begin position="40"/>
        <end position="62"/>
    </location>
</feature>
<dbReference type="GO" id="GO:0051603">
    <property type="term" value="P:proteolysis involved in protein catabolic process"/>
    <property type="evidence" value="ECO:0007669"/>
    <property type="project" value="UniProtKB-ARBA"/>
</dbReference>
<gene>
    <name evidence="8" type="ORF">IV203_013071</name>
</gene>
<keyword evidence="6 7" id="KW-0472">Membrane</keyword>
<name>A0A9K3Q7S5_9STRA</name>
<evidence type="ECO:0000256" key="7">
    <source>
        <dbReference type="RuleBase" id="RU363059"/>
    </source>
</evidence>
<organism evidence="8 9">
    <name type="scientific">Nitzschia inconspicua</name>
    <dbReference type="NCBI Taxonomy" id="303405"/>
    <lineage>
        <taxon>Eukaryota</taxon>
        <taxon>Sar</taxon>
        <taxon>Stramenopiles</taxon>
        <taxon>Ochrophyta</taxon>
        <taxon>Bacillariophyta</taxon>
        <taxon>Bacillariophyceae</taxon>
        <taxon>Bacillariophycidae</taxon>
        <taxon>Bacillariales</taxon>
        <taxon>Bacillariaceae</taxon>
        <taxon>Nitzschia</taxon>
    </lineage>
</organism>
<keyword evidence="9" id="KW-1185">Reference proteome</keyword>
<dbReference type="GO" id="GO:0005789">
    <property type="term" value="C:endoplasmic reticulum membrane"/>
    <property type="evidence" value="ECO:0007669"/>
    <property type="project" value="UniProtKB-SubCell"/>
</dbReference>
<sequence>MNFGGGAAAGGGAPMGALANQGAGVDVMSWYMDIPLISRLYLTGAFLTTAACAVDIISPFSLYFNWDLVFSQGQVWRLITSYLFFGAFSVDFLFHMYFLVRYSRMLEEGDFRGRTANYVLMLLFGIVCISLMAVFTRVLFLGSALTFMMVYVFGRRNPDVKMSFMGIFSFQAPWLPWVMLGFSILLGNGVIMDIIGIIVGHTYYYLEFVFPVIAEIRDWPIKRILVPPPPLVWLCGAFQDPLNVRIHDD</sequence>
<keyword evidence="4 7" id="KW-0256">Endoplasmic reticulum</keyword>
<dbReference type="OrthoDB" id="1716531at2759"/>
<keyword evidence="3 7" id="KW-0812">Transmembrane</keyword>
<evidence type="ECO:0000313" key="8">
    <source>
        <dbReference type="EMBL" id="KAG7373976.1"/>
    </source>
</evidence>
<keyword evidence="5 7" id="KW-1133">Transmembrane helix</keyword>
<comment type="subcellular location">
    <subcellularLocation>
        <location evidence="1 7">Endoplasmic reticulum membrane</location>
        <topology evidence="1 7">Multi-pass membrane protein</topology>
    </subcellularLocation>
</comment>
<dbReference type="Proteomes" id="UP000693970">
    <property type="component" value="Unassembled WGS sequence"/>
</dbReference>
<dbReference type="PANTHER" id="PTHR11009">
    <property type="entry name" value="DER1-LIKE PROTEIN, DERLIN"/>
    <property type="match status" value="1"/>
</dbReference>
<dbReference type="GO" id="GO:0033554">
    <property type="term" value="P:cellular response to stress"/>
    <property type="evidence" value="ECO:0007669"/>
    <property type="project" value="UniProtKB-ARBA"/>
</dbReference>
<evidence type="ECO:0000256" key="5">
    <source>
        <dbReference type="ARBA" id="ARBA00022989"/>
    </source>
</evidence>
<dbReference type="Pfam" id="PF04511">
    <property type="entry name" value="DER1"/>
    <property type="match status" value="1"/>
</dbReference>
<dbReference type="InterPro" id="IPR007599">
    <property type="entry name" value="DER1"/>
</dbReference>
<reference evidence="8" key="2">
    <citation type="submission" date="2021-04" db="EMBL/GenBank/DDBJ databases">
        <authorList>
            <person name="Podell S."/>
        </authorList>
    </citation>
    <scope>NUCLEOTIDE SEQUENCE</scope>
    <source>
        <strain evidence="8">Hildebrandi</strain>
    </source>
</reference>
<comment type="similarity">
    <text evidence="2 7">Belongs to the derlin family.</text>
</comment>